<feature type="signal peptide" evidence="4">
    <location>
        <begin position="1"/>
        <end position="24"/>
    </location>
</feature>
<name>A0ABN3G3U6_9ACTN</name>
<keyword evidence="1" id="KW-0378">Hydrolase</keyword>
<dbReference type="PANTHER" id="PTHR10272">
    <property type="entry name" value="PLATELET-ACTIVATING FACTOR ACETYLHYDROLASE"/>
    <property type="match status" value="1"/>
</dbReference>
<evidence type="ECO:0000256" key="4">
    <source>
        <dbReference type="SAM" id="SignalP"/>
    </source>
</evidence>
<keyword evidence="6" id="KW-1185">Reference proteome</keyword>
<gene>
    <name evidence="5" type="ORF">GCM10010170_028620</name>
</gene>
<dbReference type="RefSeq" id="WP_344612833.1">
    <property type="nucleotide sequence ID" value="NZ_BAAARV010000023.1"/>
</dbReference>
<feature type="chain" id="PRO_5045159807" description="Lipase" evidence="4">
    <location>
        <begin position="25"/>
        <end position="389"/>
    </location>
</feature>
<comment type="caution">
    <text evidence="5">The sequence shown here is derived from an EMBL/GenBank/DDBJ whole genome shotgun (WGS) entry which is preliminary data.</text>
</comment>
<sequence>MRRRTLLAAVPAAAVSVAATPSLAAAAPAPTRLTLPAPTGPEAIGTASMHLIDPSRPDPWVPGRRTRELMVQVWYPACDVRGRVRAPWVSPALAAALAPPGSTYTLPVTHAYLGAPAAAGRRPVVVYSPGLGVERTAGTAVVEELASHGYVVVTIDHTHDSSLVEFPGGRTEARAVPEPTDPDGAEPIIAEALRTRVADTRFVLDRLLFLAHGRNPDAERAPLPAGLPGALDLARVGMFGHSLGGATAAEMMYEDRRVRAGANLDGTESGAVLDGGLDRPFLLFGAGDADGPDDDPTWARLWSRLRGPRLRLQLLRAGHLSFTDYQALFPQAGVPAEQLEPSFGTIDPRRSVAAQRAYLLAYFDRYLRGRPSRLLERPSPRYPEIRFVA</sequence>
<organism evidence="5 6">
    <name type="scientific">Dactylosporangium salmoneum</name>
    <dbReference type="NCBI Taxonomy" id="53361"/>
    <lineage>
        <taxon>Bacteria</taxon>
        <taxon>Bacillati</taxon>
        <taxon>Actinomycetota</taxon>
        <taxon>Actinomycetes</taxon>
        <taxon>Micromonosporales</taxon>
        <taxon>Micromonosporaceae</taxon>
        <taxon>Dactylosporangium</taxon>
    </lineage>
</organism>
<protein>
    <recommendedName>
        <fullName evidence="7">Lipase</fullName>
    </recommendedName>
</protein>
<dbReference type="InterPro" id="IPR029058">
    <property type="entry name" value="AB_hydrolase_fold"/>
</dbReference>
<evidence type="ECO:0008006" key="7">
    <source>
        <dbReference type="Google" id="ProtNLM"/>
    </source>
</evidence>
<dbReference type="Pfam" id="PF03403">
    <property type="entry name" value="PAF-AH_p_II"/>
    <property type="match status" value="1"/>
</dbReference>
<dbReference type="SUPFAM" id="SSF53474">
    <property type="entry name" value="alpha/beta-Hydrolases"/>
    <property type="match status" value="1"/>
</dbReference>
<accession>A0ABN3G3U6</accession>
<evidence type="ECO:0000313" key="6">
    <source>
        <dbReference type="Proteomes" id="UP001501444"/>
    </source>
</evidence>
<reference evidence="5 6" key="1">
    <citation type="journal article" date="2019" name="Int. J. Syst. Evol. Microbiol.">
        <title>The Global Catalogue of Microorganisms (GCM) 10K type strain sequencing project: providing services to taxonomists for standard genome sequencing and annotation.</title>
        <authorList>
            <consortium name="The Broad Institute Genomics Platform"/>
            <consortium name="The Broad Institute Genome Sequencing Center for Infectious Disease"/>
            <person name="Wu L."/>
            <person name="Ma J."/>
        </authorList>
    </citation>
    <scope>NUCLEOTIDE SEQUENCE [LARGE SCALE GENOMIC DNA]</scope>
    <source>
        <strain evidence="5 6">JCM 3272</strain>
    </source>
</reference>
<dbReference type="Gene3D" id="3.40.50.1820">
    <property type="entry name" value="alpha/beta hydrolase"/>
    <property type="match status" value="1"/>
</dbReference>
<evidence type="ECO:0000313" key="5">
    <source>
        <dbReference type="EMBL" id="GAA2343590.1"/>
    </source>
</evidence>
<dbReference type="Proteomes" id="UP001501444">
    <property type="component" value="Unassembled WGS sequence"/>
</dbReference>
<evidence type="ECO:0000256" key="3">
    <source>
        <dbReference type="ARBA" id="ARBA00023098"/>
    </source>
</evidence>
<proteinExistence type="predicted"/>
<keyword evidence="2" id="KW-0442">Lipid degradation</keyword>
<keyword evidence="3" id="KW-0443">Lipid metabolism</keyword>
<keyword evidence="4" id="KW-0732">Signal</keyword>
<evidence type="ECO:0000256" key="2">
    <source>
        <dbReference type="ARBA" id="ARBA00022963"/>
    </source>
</evidence>
<evidence type="ECO:0000256" key="1">
    <source>
        <dbReference type="ARBA" id="ARBA00022801"/>
    </source>
</evidence>
<dbReference type="PANTHER" id="PTHR10272:SF0">
    <property type="entry name" value="PLATELET-ACTIVATING FACTOR ACETYLHYDROLASE"/>
    <property type="match status" value="1"/>
</dbReference>
<dbReference type="EMBL" id="BAAARV010000023">
    <property type="protein sequence ID" value="GAA2343590.1"/>
    <property type="molecule type" value="Genomic_DNA"/>
</dbReference>